<dbReference type="OrthoDB" id="9792392at2"/>
<sequence length="116" mass="13104">MTYYSGFVAAVPADRRDAYIAHAKASWPMFKRHGALRMVEGWGEDVPHGTRTDFYRATEAQEGEVPVFSWIEWPDRATADAAWTAMMAEDHPEMGEMPFDGARMFWGGFAPILDLS</sequence>
<protein>
    <submittedName>
        <fullName evidence="1">DUF1428 domain-containing protein</fullName>
    </submittedName>
</protein>
<dbReference type="PIRSF" id="PIRSF007028">
    <property type="entry name" value="UCP007028"/>
    <property type="match status" value="1"/>
</dbReference>
<gene>
    <name evidence="1" type="ORF">D3P06_01570</name>
</gene>
<proteinExistence type="predicted"/>
<dbReference type="Gene3D" id="3.30.70.100">
    <property type="match status" value="1"/>
</dbReference>
<accession>A0A419A241</accession>
<dbReference type="RefSeq" id="WP_119884861.1">
    <property type="nucleotide sequence ID" value="NZ_CP067169.1"/>
</dbReference>
<dbReference type="InterPro" id="IPR011008">
    <property type="entry name" value="Dimeric_a/b-barrel"/>
</dbReference>
<comment type="caution">
    <text evidence="1">The sequence shown here is derived from an EMBL/GenBank/DDBJ whole genome shotgun (WGS) entry which is preliminary data.</text>
</comment>
<dbReference type="Proteomes" id="UP000285530">
    <property type="component" value="Unassembled WGS sequence"/>
</dbReference>
<dbReference type="AlphaFoldDB" id="A0A419A241"/>
<dbReference type="EMBL" id="QZEV01000003">
    <property type="protein sequence ID" value="RJL07165.1"/>
    <property type="molecule type" value="Genomic_DNA"/>
</dbReference>
<evidence type="ECO:0000313" key="1">
    <source>
        <dbReference type="EMBL" id="RJL07165.1"/>
    </source>
</evidence>
<dbReference type="InterPro" id="IPR009874">
    <property type="entry name" value="DUF1428"/>
</dbReference>
<dbReference type="Pfam" id="PF07237">
    <property type="entry name" value="DUF1428"/>
    <property type="match status" value="1"/>
</dbReference>
<organism evidence="1 2">
    <name type="scientific">Paracoccus aestuarii</name>
    <dbReference type="NCBI Taxonomy" id="453842"/>
    <lineage>
        <taxon>Bacteria</taxon>
        <taxon>Pseudomonadati</taxon>
        <taxon>Pseudomonadota</taxon>
        <taxon>Alphaproteobacteria</taxon>
        <taxon>Rhodobacterales</taxon>
        <taxon>Paracoccaceae</taxon>
        <taxon>Paracoccus</taxon>
    </lineage>
</organism>
<keyword evidence="2" id="KW-1185">Reference proteome</keyword>
<dbReference type="SUPFAM" id="SSF54909">
    <property type="entry name" value="Dimeric alpha+beta barrel"/>
    <property type="match status" value="1"/>
</dbReference>
<reference evidence="1 2" key="1">
    <citation type="submission" date="2018-09" db="EMBL/GenBank/DDBJ databases">
        <title>Paracoccus onubensis nov. sp. a moderate halophilic bacterium isolated from Gruta de las Maravillas (Aracena, Spain).</title>
        <authorList>
            <person name="Jurado V."/>
            <person name="Gutierrez-Patricio S."/>
            <person name="Gonzalez-Pimentel J.L."/>
            <person name="Laiz L."/>
            <person name="Saiz-Jimenez C."/>
        </authorList>
    </citation>
    <scope>NUCLEOTIDE SEQUENCE [LARGE SCALE GENOMIC DNA]</scope>
    <source>
        <strain evidence="1 2">DSM 19484</strain>
    </source>
</reference>
<name>A0A419A241_9RHOB</name>
<evidence type="ECO:0000313" key="2">
    <source>
        <dbReference type="Proteomes" id="UP000285530"/>
    </source>
</evidence>